<dbReference type="Gene3D" id="3.40.50.2300">
    <property type="match status" value="2"/>
</dbReference>
<gene>
    <name evidence="5" type="ORF">GT409_00750</name>
</gene>
<dbReference type="InterPro" id="IPR000843">
    <property type="entry name" value="HTH_LacI"/>
</dbReference>
<dbReference type="InterPro" id="IPR028082">
    <property type="entry name" value="Peripla_BP_I"/>
</dbReference>
<keyword evidence="6" id="KW-1185">Reference proteome</keyword>
<evidence type="ECO:0000313" key="6">
    <source>
        <dbReference type="Proteomes" id="UP000464954"/>
    </source>
</evidence>
<dbReference type="GO" id="GO:0000976">
    <property type="term" value="F:transcription cis-regulatory region binding"/>
    <property type="evidence" value="ECO:0007669"/>
    <property type="project" value="TreeGrafter"/>
</dbReference>
<dbReference type="EMBL" id="CP047593">
    <property type="protein sequence ID" value="QHI68038.1"/>
    <property type="molecule type" value="Genomic_DNA"/>
</dbReference>
<accession>A0A6P1M777</accession>
<sequence>MDNIDNKEVTLREIAREMGLSPSTVSRALAGRGGVSPARAKEIQSFAEDMGYRPRPFRRNRTDAVGILVMTDQATSPDDAYHYNLVFEAIRVISGFDWHVHTELMLRSPDAPLPQLVVESRVDGLIVVGYPHEETCKALRQTGIPIVVLDGLASRTGFPCVIPDVGTSTGDAVKKLAEVGHQHFAYITPPTKYPTVQRRVDGFLAAVEELGLPFDPRMLIKVPHSTIHAGQTAVRQILACSNRPTTVFFGTDQLAVGGLIALGRGGIDVPADMSVVSHDNSNLAIESDPPLTSVDLNLSLSLEKAAALLRRQIEGEQFNEPVQIEVSTKVIWRSSCGPAALNGG</sequence>
<dbReference type="Pfam" id="PF13377">
    <property type="entry name" value="Peripla_BP_3"/>
    <property type="match status" value="1"/>
</dbReference>
<protein>
    <submittedName>
        <fullName evidence="5">Substrate-binding domain-containing protein</fullName>
    </submittedName>
</protein>
<dbReference type="SUPFAM" id="SSF53822">
    <property type="entry name" value="Periplasmic binding protein-like I"/>
    <property type="match status" value="1"/>
</dbReference>
<dbReference type="InterPro" id="IPR010982">
    <property type="entry name" value="Lambda_DNA-bd_dom_sf"/>
</dbReference>
<dbReference type="SUPFAM" id="SSF47413">
    <property type="entry name" value="lambda repressor-like DNA-binding domains"/>
    <property type="match status" value="1"/>
</dbReference>
<proteinExistence type="predicted"/>
<feature type="domain" description="HTH lacI-type" evidence="4">
    <location>
        <begin position="9"/>
        <end position="63"/>
    </location>
</feature>
<evidence type="ECO:0000256" key="3">
    <source>
        <dbReference type="ARBA" id="ARBA00023163"/>
    </source>
</evidence>
<dbReference type="KEGG" id="taer:GT409_00750"/>
<evidence type="ECO:0000259" key="4">
    <source>
        <dbReference type="PROSITE" id="PS50932"/>
    </source>
</evidence>
<evidence type="ECO:0000256" key="2">
    <source>
        <dbReference type="ARBA" id="ARBA00023125"/>
    </source>
</evidence>
<dbReference type="PROSITE" id="PS50932">
    <property type="entry name" value="HTH_LACI_2"/>
    <property type="match status" value="1"/>
</dbReference>
<dbReference type="RefSeq" id="WP_160626072.1">
    <property type="nucleotide sequence ID" value="NZ_CP047593.1"/>
</dbReference>
<dbReference type="CDD" id="cd01392">
    <property type="entry name" value="HTH_LacI"/>
    <property type="match status" value="1"/>
</dbReference>
<dbReference type="InterPro" id="IPR046335">
    <property type="entry name" value="LacI/GalR-like_sensor"/>
</dbReference>
<dbReference type="GO" id="GO:0003700">
    <property type="term" value="F:DNA-binding transcription factor activity"/>
    <property type="evidence" value="ECO:0007669"/>
    <property type="project" value="TreeGrafter"/>
</dbReference>
<dbReference type="Gene3D" id="1.10.260.40">
    <property type="entry name" value="lambda repressor-like DNA-binding domains"/>
    <property type="match status" value="1"/>
</dbReference>
<dbReference type="Proteomes" id="UP000464954">
    <property type="component" value="Chromosome"/>
</dbReference>
<keyword evidence="2" id="KW-0238">DNA-binding</keyword>
<dbReference type="AlphaFoldDB" id="A0A6P1M777"/>
<name>A0A6P1M777_9BACT</name>
<dbReference type="Pfam" id="PF00356">
    <property type="entry name" value="LacI"/>
    <property type="match status" value="1"/>
</dbReference>
<dbReference type="SMART" id="SM00354">
    <property type="entry name" value="HTH_LACI"/>
    <property type="match status" value="1"/>
</dbReference>
<keyword evidence="3" id="KW-0804">Transcription</keyword>
<dbReference type="PANTHER" id="PTHR30146:SF109">
    <property type="entry name" value="HTH-TYPE TRANSCRIPTIONAL REGULATOR GALS"/>
    <property type="match status" value="1"/>
</dbReference>
<evidence type="ECO:0000256" key="1">
    <source>
        <dbReference type="ARBA" id="ARBA00023015"/>
    </source>
</evidence>
<organism evidence="5 6">
    <name type="scientific">Tichowtungia aerotolerans</name>
    <dbReference type="NCBI Taxonomy" id="2697043"/>
    <lineage>
        <taxon>Bacteria</taxon>
        <taxon>Pseudomonadati</taxon>
        <taxon>Kiritimatiellota</taxon>
        <taxon>Tichowtungiia</taxon>
        <taxon>Tichowtungiales</taxon>
        <taxon>Tichowtungiaceae</taxon>
        <taxon>Tichowtungia</taxon>
    </lineage>
</organism>
<reference evidence="5 6" key="1">
    <citation type="submission" date="2020-01" db="EMBL/GenBank/DDBJ databases">
        <title>Ponticoccus aerotolerans gen. nov., sp. nov., an anaerobic bacterium and proposal of Ponticoccusceae fam. nov., Ponticoccusles ord. nov. and Ponticoccuse classis nov. in the phylum Kiritimatiellaeota.</title>
        <authorList>
            <person name="Zhou L.Y."/>
            <person name="Du Z.J."/>
        </authorList>
    </citation>
    <scope>NUCLEOTIDE SEQUENCE [LARGE SCALE GENOMIC DNA]</scope>
    <source>
        <strain evidence="5 6">S-5007</strain>
    </source>
</reference>
<dbReference type="CDD" id="cd06267">
    <property type="entry name" value="PBP1_LacI_sugar_binding-like"/>
    <property type="match status" value="1"/>
</dbReference>
<evidence type="ECO:0000313" key="5">
    <source>
        <dbReference type="EMBL" id="QHI68038.1"/>
    </source>
</evidence>
<keyword evidence="1" id="KW-0805">Transcription regulation</keyword>
<dbReference type="PANTHER" id="PTHR30146">
    <property type="entry name" value="LACI-RELATED TRANSCRIPTIONAL REPRESSOR"/>
    <property type="match status" value="1"/>
</dbReference>